<dbReference type="InterPro" id="IPR016181">
    <property type="entry name" value="Acyl_CoA_acyltransferase"/>
</dbReference>
<dbReference type="PROSITE" id="PS51186">
    <property type="entry name" value="GNAT"/>
    <property type="match status" value="1"/>
</dbReference>
<name>A0A2P7QF02_9SPHN</name>
<keyword evidence="5" id="KW-1185">Reference proteome</keyword>
<dbReference type="GO" id="GO:0008080">
    <property type="term" value="F:N-acetyltransferase activity"/>
    <property type="evidence" value="ECO:0007669"/>
    <property type="project" value="InterPro"/>
</dbReference>
<dbReference type="EMBL" id="PXYI01000013">
    <property type="protein sequence ID" value="PSJ36514.1"/>
    <property type="molecule type" value="Genomic_DNA"/>
</dbReference>
<dbReference type="AlphaFoldDB" id="A0A2P7QF02"/>
<dbReference type="Pfam" id="PF12802">
    <property type="entry name" value="MarR_2"/>
    <property type="match status" value="1"/>
</dbReference>
<dbReference type="PANTHER" id="PTHR13947:SF37">
    <property type="entry name" value="LD18367P"/>
    <property type="match status" value="1"/>
</dbReference>
<dbReference type="RefSeq" id="WP_106515962.1">
    <property type="nucleotide sequence ID" value="NZ_PXYI01000013.1"/>
</dbReference>
<dbReference type="SUPFAM" id="SSF55729">
    <property type="entry name" value="Acyl-CoA N-acyltransferases (Nat)"/>
    <property type="match status" value="1"/>
</dbReference>
<protein>
    <submittedName>
        <fullName evidence="4">MarR family transcriptional regulator</fullName>
    </submittedName>
</protein>
<sequence>MGDRERDIEAIRAFNRIYTERLGLLRPKLDRSPFSLSEARLLYELAQGDTVTAAELSRTLGLDPAQISRTLKRFAGQGLIETTPHPGHGKRRVLSLTQQGQAAFAALERNTRATIGGLVDSLPAFRARRLVAAAEAIASAFEASLPPVPHLRSLRPGDLGLVTARQAILYARDYGWNAEYEALVARILADFQESFCAERDAAWIAELDGEMVGSIFLVHGGTADVGKLRLLYVEPHARGLGIGKLLVATCIAHARALGYARLDLWTNSVLVAARGIYERAGFRLVGEEPHHSFGQDLVGQIWSCDLRTGAGRGEQV</sequence>
<proteinExistence type="predicted"/>
<dbReference type="Gene3D" id="3.40.630.30">
    <property type="match status" value="1"/>
</dbReference>
<dbReference type="InterPro" id="IPR000182">
    <property type="entry name" value="GNAT_dom"/>
</dbReference>
<dbReference type="InterPro" id="IPR011991">
    <property type="entry name" value="ArsR-like_HTH"/>
</dbReference>
<dbReference type="OrthoDB" id="273614at2"/>
<dbReference type="PROSITE" id="PS50995">
    <property type="entry name" value="HTH_MARR_2"/>
    <property type="match status" value="1"/>
</dbReference>
<dbReference type="CDD" id="cd00090">
    <property type="entry name" value="HTH_ARSR"/>
    <property type="match status" value="1"/>
</dbReference>
<comment type="caution">
    <text evidence="4">The sequence shown here is derived from an EMBL/GenBank/DDBJ whole genome shotgun (WGS) entry which is preliminary data.</text>
</comment>
<dbReference type="SMART" id="SM00347">
    <property type="entry name" value="HTH_MARR"/>
    <property type="match status" value="1"/>
</dbReference>
<evidence type="ECO:0000313" key="5">
    <source>
        <dbReference type="Proteomes" id="UP000241167"/>
    </source>
</evidence>
<dbReference type="Proteomes" id="UP000241167">
    <property type="component" value="Unassembled WGS sequence"/>
</dbReference>
<dbReference type="InterPro" id="IPR050769">
    <property type="entry name" value="NAT_camello-type"/>
</dbReference>
<keyword evidence="1" id="KW-0808">Transferase</keyword>
<dbReference type="Pfam" id="PF00583">
    <property type="entry name" value="Acetyltransf_1"/>
    <property type="match status" value="1"/>
</dbReference>
<evidence type="ECO:0000313" key="4">
    <source>
        <dbReference type="EMBL" id="PSJ36514.1"/>
    </source>
</evidence>
<dbReference type="GO" id="GO:0003700">
    <property type="term" value="F:DNA-binding transcription factor activity"/>
    <property type="evidence" value="ECO:0007669"/>
    <property type="project" value="InterPro"/>
</dbReference>
<dbReference type="InterPro" id="IPR036390">
    <property type="entry name" value="WH_DNA-bd_sf"/>
</dbReference>
<feature type="domain" description="HTH marR-type" evidence="2">
    <location>
        <begin position="1"/>
        <end position="139"/>
    </location>
</feature>
<reference evidence="4 5" key="1">
    <citation type="submission" date="2018-03" db="EMBL/GenBank/DDBJ databases">
        <title>The draft genome of Sphingosinicella sp. GL-C-18.</title>
        <authorList>
            <person name="Liu L."/>
            <person name="Li L."/>
            <person name="Liang L."/>
            <person name="Zhang X."/>
            <person name="Wang T."/>
        </authorList>
    </citation>
    <scope>NUCLEOTIDE SEQUENCE [LARGE SCALE GENOMIC DNA]</scope>
    <source>
        <strain evidence="4 5">GL-C-18</strain>
    </source>
</reference>
<dbReference type="PANTHER" id="PTHR13947">
    <property type="entry name" value="GNAT FAMILY N-ACETYLTRANSFERASE"/>
    <property type="match status" value="1"/>
</dbReference>
<accession>A0A2P7QF02</accession>
<gene>
    <name evidence="4" type="ORF">C7I55_25935</name>
</gene>
<evidence type="ECO:0000259" key="3">
    <source>
        <dbReference type="PROSITE" id="PS51186"/>
    </source>
</evidence>
<evidence type="ECO:0000259" key="2">
    <source>
        <dbReference type="PROSITE" id="PS50995"/>
    </source>
</evidence>
<dbReference type="Gene3D" id="1.10.10.10">
    <property type="entry name" value="Winged helix-like DNA-binding domain superfamily/Winged helix DNA-binding domain"/>
    <property type="match status" value="1"/>
</dbReference>
<feature type="domain" description="N-acetyltransferase" evidence="3">
    <location>
        <begin position="162"/>
        <end position="307"/>
    </location>
</feature>
<evidence type="ECO:0000256" key="1">
    <source>
        <dbReference type="ARBA" id="ARBA00022679"/>
    </source>
</evidence>
<dbReference type="CDD" id="cd04301">
    <property type="entry name" value="NAT_SF"/>
    <property type="match status" value="1"/>
</dbReference>
<dbReference type="SUPFAM" id="SSF46785">
    <property type="entry name" value="Winged helix' DNA-binding domain"/>
    <property type="match status" value="1"/>
</dbReference>
<dbReference type="InterPro" id="IPR000835">
    <property type="entry name" value="HTH_MarR-typ"/>
</dbReference>
<dbReference type="InterPro" id="IPR036388">
    <property type="entry name" value="WH-like_DNA-bd_sf"/>
</dbReference>
<organism evidence="4 5">
    <name type="scientific">Allosphingosinicella deserti</name>
    <dbReference type="NCBI Taxonomy" id="2116704"/>
    <lineage>
        <taxon>Bacteria</taxon>
        <taxon>Pseudomonadati</taxon>
        <taxon>Pseudomonadota</taxon>
        <taxon>Alphaproteobacteria</taxon>
        <taxon>Sphingomonadales</taxon>
        <taxon>Sphingomonadaceae</taxon>
        <taxon>Allosphingosinicella</taxon>
    </lineage>
</organism>